<keyword evidence="15" id="KW-1185">Reference proteome</keyword>
<keyword evidence="8" id="KW-1133">Transmembrane helix</keyword>
<dbReference type="InterPro" id="IPR001128">
    <property type="entry name" value="Cyt_P450"/>
</dbReference>
<dbReference type="GO" id="GO:0020037">
    <property type="term" value="F:heme binding"/>
    <property type="evidence" value="ECO:0007669"/>
    <property type="project" value="InterPro"/>
</dbReference>
<keyword evidence="5 13" id="KW-0349">Heme</keyword>
<gene>
    <name evidence="14" type="ORF">EIP91_001594</name>
</gene>
<evidence type="ECO:0000256" key="8">
    <source>
        <dbReference type="ARBA" id="ARBA00022989"/>
    </source>
</evidence>
<dbReference type="InterPro" id="IPR036396">
    <property type="entry name" value="Cyt_P450_sf"/>
</dbReference>
<dbReference type="OrthoDB" id="1055148at2759"/>
<keyword evidence="12" id="KW-0472">Membrane</keyword>
<evidence type="ECO:0000256" key="5">
    <source>
        <dbReference type="ARBA" id="ARBA00022617"/>
    </source>
</evidence>
<keyword evidence="9" id="KW-0560">Oxidoreductase</keyword>
<evidence type="ECO:0000256" key="9">
    <source>
        <dbReference type="ARBA" id="ARBA00023002"/>
    </source>
</evidence>
<keyword evidence="7 13" id="KW-0479">Metal-binding</keyword>
<evidence type="ECO:0000256" key="4">
    <source>
        <dbReference type="ARBA" id="ARBA00010617"/>
    </source>
</evidence>
<dbReference type="CDD" id="cd11065">
    <property type="entry name" value="CYP64-like"/>
    <property type="match status" value="1"/>
</dbReference>
<dbReference type="InterPro" id="IPR002401">
    <property type="entry name" value="Cyt_P450_E_grp-I"/>
</dbReference>
<evidence type="ECO:0000256" key="3">
    <source>
        <dbReference type="ARBA" id="ARBA00005179"/>
    </source>
</evidence>
<dbReference type="STRING" id="92696.A0A4R0RK24"/>
<sequence length="1001" mass="113570">MAYVIALVIVAFATWYLSNRLRRARLLLPPGPKPLPIIGCMLDLPSEKPWITYSEWSSMYNPDLVYIDLPMHPAVIIGSYTAAMDLLDKRSGIYSDRSPKVMYELTSWDYNTALMPYGQKWRTHRRVFHQHFHLGAVDVYRPVQLAVARRFLSWVLDMPEQSRRHVRQMTSTIIYRITYGKTIASMNHEYFIAAEKAVAGASMVSIPGAYWVEFFPFLKHIPSWVPGAKFRQVAEEILGHVINIRDKPFDEVREEFSKGTAPPSLAKILLEEVQAKHGTSSDFAFHEEVARNVAGIAYIAGADTTMAAAASATLALGMHPEIQQKAQAMLDELVGPNRLPDFDDIQQIPYIRAIVMEACRWMPPLPFLIPRVSLVDDEYKGYHIPKGCTLLPNVWAMSHNPEYYAEPDRFNPDRYFDKDGNIDPDVLDPTMLTQYWPFALLCNDYDQVLPYYWLVVCGFAEGGIKLSCDIPEAFGIIDPMAYATVLLVIGLITWYLSHKLRRTQPPLPPGPTPLPIIGNMLGMPTQRPWVAYSEWSTVYKSDMIYISLPLQPTIIVGSYKIARELFDRRSGIYSDRIPLVMDELTTWDFSTAFMPYGLWWRAHRRMFHEHFHSGAVDVYLPVQLAVARKFLLWVLENPKQTRKHVRQYGLTATIIYRVTYGKTITNMDHEYIVAAEKAVGALSMTAVPGAYWVEYFPFMKHIPSWMPGAKFKKVAEEIRSHVVSMRDKPYDDAKAEFSKGSAPASLARTLIEEVQGKYDEHPEAAYYDEVAKNVTGLAYAAGADTTMAAAVSVMLALALYPDVQRKAQALLDEVVGPDRLPDFDDLQELPYIRAIIMEAFRWMPPLPFVVPRASLVDDEYNGYHIPKGCTLIPNIWRMLRNPEDYPDPERFNPDRFIDKDGKIDPNVLDPALLIFGFGRRFPTSICSGRHFAMNTLDIYVASTLHVFDISAGVDANGVPVVLTSEYVGGMISGPRDFPTGFKPRSETALRLIREAKDSDIP</sequence>
<evidence type="ECO:0000256" key="6">
    <source>
        <dbReference type="ARBA" id="ARBA00022692"/>
    </source>
</evidence>
<keyword evidence="10 13" id="KW-0408">Iron</keyword>
<dbReference type="Pfam" id="PF00067">
    <property type="entry name" value="p450"/>
    <property type="match status" value="2"/>
</dbReference>
<dbReference type="GO" id="GO:0005506">
    <property type="term" value="F:iron ion binding"/>
    <property type="evidence" value="ECO:0007669"/>
    <property type="project" value="InterPro"/>
</dbReference>
<evidence type="ECO:0000256" key="7">
    <source>
        <dbReference type="ARBA" id="ARBA00022723"/>
    </source>
</evidence>
<evidence type="ECO:0000256" key="11">
    <source>
        <dbReference type="ARBA" id="ARBA00023033"/>
    </source>
</evidence>
<dbReference type="AlphaFoldDB" id="A0A4R0RK24"/>
<dbReference type="GO" id="GO:0004497">
    <property type="term" value="F:monooxygenase activity"/>
    <property type="evidence" value="ECO:0007669"/>
    <property type="project" value="UniProtKB-KW"/>
</dbReference>
<comment type="cofactor">
    <cofactor evidence="1 13">
        <name>heme</name>
        <dbReference type="ChEBI" id="CHEBI:30413"/>
    </cofactor>
</comment>
<evidence type="ECO:0000313" key="14">
    <source>
        <dbReference type="EMBL" id="TCD66265.1"/>
    </source>
</evidence>
<dbReference type="PANTHER" id="PTHR46300">
    <property type="entry name" value="P450, PUTATIVE (EUROFUNG)-RELATED-RELATED"/>
    <property type="match status" value="1"/>
</dbReference>
<dbReference type="InterPro" id="IPR050364">
    <property type="entry name" value="Cytochrome_P450_fung"/>
</dbReference>
<feature type="binding site" description="axial binding residue" evidence="13">
    <location>
        <position position="926"/>
    </location>
    <ligand>
        <name>heme</name>
        <dbReference type="ChEBI" id="CHEBI:30413"/>
    </ligand>
    <ligandPart>
        <name>Fe</name>
        <dbReference type="ChEBI" id="CHEBI:18248"/>
    </ligandPart>
</feature>
<evidence type="ECO:0000313" key="15">
    <source>
        <dbReference type="Proteomes" id="UP000292702"/>
    </source>
</evidence>
<keyword evidence="11" id="KW-0503">Monooxygenase</keyword>
<evidence type="ECO:0008006" key="16">
    <source>
        <dbReference type="Google" id="ProtNLM"/>
    </source>
</evidence>
<evidence type="ECO:0000256" key="13">
    <source>
        <dbReference type="PIRSR" id="PIRSR602401-1"/>
    </source>
</evidence>
<comment type="similarity">
    <text evidence="4">Belongs to the cytochrome P450 family.</text>
</comment>
<proteinExistence type="inferred from homology"/>
<dbReference type="EMBL" id="RWJN01000142">
    <property type="protein sequence ID" value="TCD66265.1"/>
    <property type="molecule type" value="Genomic_DNA"/>
</dbReference>
<evidence type="ECO:0000256" key="12">
    <source>
        <dbReference type="ARBA" id="ARBA00023136"/>
    </source>
</evidence>
<organism evidence="14 15">
    <name type="scientific">Steccherinum ochraceum</name>
    <dbReference type="NCBI Taxonomy" id="92696"/>
    <lineage>
        <taxon>Eukaryota</taxon>
        <taxon>Fungi</taxon>
        <taxon>Dikarya</taxon>
        <taxon>Basidiomycota</taxon>
        <taxon>Agaricomycotina</taxon>
        <taxon>Agaricomycetes</taxon>
        <taxon>Polyporales</taxon>
        <taxon>Steccherinaceae</taxon>
        <taxon>Steccherinum</taxon>
    </lineage>
</organism>
<dbReference type="PANTHER" id="PTHR46300:SF7">
    <property type="entry name" value="P450, PUTATIVE (EUROFUNG)-RELATED"/>
    <property type="match status" value="1"/>
</dbReference>
<accession>A0A4R0RK24</accession>
<evidence type="ECO:0000256" key="10">
    <source>
        <dbReference type="ARBA" id="ARBA00023004"/>
    </source>
</evidence>
<dbReference type="GO" id="GO:0016020">
    <property type="term" value="C:membrane"/>
    <property type="evidence" value="ECO:0007669"/>
    <property type="project" value="UniProtKB-SubCell"/>
</dbReference>
<dbReference type="PRINTS" id="PR00463">
    <property type="entry name" value="EP450I"/>
</dbReference>
<dbReference type="Gene3D" id="1.10.630.10">
    <property type="entry name" value="Cytochrome P450"/>
    <property type="match status" value="2"/>
</dbReference>
<dbReference type="SUPFAM" id="SSF48264">
    <property type="entry name" value="Cytochrome P450"/>
    <property type="match status" value="2"/>
</dbReference>
<reference evidence="14 15" key="1">
    <citation type="submission" date="2018-11" db="EMBL/GenBank/DDBJ databases">
        <title>Genome assembly of Steccherinum ochraceum LE-BIN_3174, the white-rot fungus of the Steccherinaceae family (The Residual Polyporoid clade, Polyporales, Basidiomycota).</title>
        <authorList>
            <person name="Fedorova T.V."/>
            <person name="Glazunova O.A."/>
            <person name="Landesman E.O."/>
            <person name="Moiseenko K.V."/>
            <person name="Psurtseva N.V."/>
            <person name="Savinova O.S."/>
            <person name="Shakhova N.V."/>
            <person name="Tyazhelova T.V."/>
            <person name="Vasina D.V."/>
        </authorList>
    </citation>
    <scope>NUCLEOTIDE SEQUENCE [LARGE SCALE GENOMIC DNA]</scope>
    <source>
        <strain evidence="14 15">LE-BIN_3174</strain>
    </source>
</reference>
<comment type="subcellular location">
    <subcellularLocation>
        <location evidence="2">Membrane</location>
        <topology evidence="2">Single-pass membrane protein</topology>
    </subcellularLocation>
</comment>
<evidence type="ECO:0000256" key="1">
    <source>
        <dbReference type="ARBA" id="ARBA00001971"/>
    </source>
</evidence>
<comment type="pathway">
    <text evidence="3">Secondary metabolite biosynthesis.</text>
</comment>
<name>A0A4R0RK24_9APHY</name>
<evidence type="ECO:0000256" key="2">
    <source>
        <dbReference type="ARBA" id="ARBA00004167"/>
    </source>
</evidence>
<keyword evidence="6" id="KW-0812">Transmembrane</keyword>
<dbReference type="GO" id="GO:0016705">
    <property type="term" value="F:oxidoreductase activity, acting on paired donors, with incorporation or reduction of molecular oxygen"/>
    <property type="evidence" value="ECO:0007669"/>
    <property type="project" value="InterPro"/>
</dbReference>
<dbReference type="Proteomes" id="UP000292702">
    <property type="component" value="Unassembled WGS sequence"/>
</dbReference>
<protein>
    <recommendedName>
        <fullName evidence="16">Cytochrome P450</fullName>
    </recommendedName>
</protein>
<comment type="caution">
    <text evidence="14">The sequence shown here is derived from an EMBL/GenBank/DDBJ whole genome shotgun (WGS) entry which is preliminary data.</text>
</comment>